<organism evidence="2 3">
    <name type="scientific">Kwoniella shivajii</name>
    <dbReference type="NCBI Taxonomy" id="564305"/>
    <lineage>
        <taxon>Eukaryota</taxon>
        <taxon>Fungi</taxon>
        <taxon>Dikarya</taxon>
        <taxon>Basidiomycota</taxon>
        <taxon>Agaricomycotina</taxon>
        <taxon>Tremellomycetes</taxon>
        <taxon>Tremellales</taxon>
        <taxon>Cryptococcaceae</taxon>
        <taxon>Kwoniella</taxon>
    </lineage>
</organism>
<gene>
    <name evidence="2" type="ORF">IL334_005191</name>
</gene>
<reference evidence="2 3" key="1">
    <citation type="submission" date="2024-01" db="EMBL/GenBank/DDBJ databases">
        <title>Comparative genomics of Cryptococcus and Kwoniella reveals pathogenesis evolution and contrasting modes of karyotype evolution via chromosome fusion or intercentromeric recombination.</title>
        <authorList>
            <person name="Coelho M.A."/>
            <person name="David-Palma M."/>
            <person name="Shea T."/>
            <person name="Bowers K."/>
            <person name="McGinley-Smith S."/>
            <person name="Mohammad A.W."/>
            <person name="Gnirke A."/>
            <person name="Yurkov A.M."/>
            <person name="Nowrousian M."/>
            <person name="Sun S."/>
            <person name="Cuomo C.A."/>
            <person name="Heitman J."/>
        </authorList>
    </citation>
    <scope>NUCLEOTIDE SEQUENCE [LARGE SCALE GENOMIC DNA]</scope>
    <source>
        <strain evidence="2">CBS 11374</strain>
    </source>
</reference>
<evidence type="ECO:0000313" key="3">
    <source>
        <dbReference type="Proteomes" id="UP001329825"/>
    </source>
</evidence>
<evidence type="ECO:0000313" key="2">
    <source>
        <dbReference type="EMBL" id="WRT68215.1"/>
    </source>
</evidence>
<dbReference type="RefSeq" id="XP_062792955.1">
    <property type="nucleotide sequence ID" value="XM_062936904.1"/>
</dbReference>
<keyword evidence="3" id="KW-1185">Reference proteome</keyword>
<proteinExistence type="predicted"/>
<dbReference type="EMBL" id="CP141887">
    <property type="protein sequence ID" value="WRT68215.1"/>
    <property type="molecule type" value="Genomic_DNA"/>
</dbReference>
<protein>
    <submittedName>
        <fullName evidence="2">Uncharacterized protein</fullName>
    </submittedName>
</protein>
<dbReference type="GeneID" id="87957322"/>
<name>A0ABZ1D2F9_9TREE</name>
<accession>A0ABZ1D2F9</accession>
<feature type="region of interest" description="Disordered" evidence="1">
    <location>
        <begin position="1"/>
        <end position="43"/>
    </location>
</feature>
<evidence type="ECO:0000256" key="1">
    <source>
        <dbReference type="SAM" id="MobiDB-lite"/>
    </source>
</evidence>
<dbReference type="Proteomes" id="UP001329825">
    <property type="component" value="Chromosome 7"/>
</dbReference>
<sequence length="183" mass="19864">MMSANRSTSDGTVSAVQNTKHSTSSASDLPAAEAGPSRATHTVTVRPKITLESEDDERGSVYCFTCGVDTKSDLPGAQWVARHLPPFLGVGSKARDISERVSQITKDFQKETWYVPGSQRSARAANNAIRREIGEKIKELSESNPDIVFEMEGIECLGPDDSEGFNEGITMEVDVEVQSRVNA</sequence>
<feature type="compositionally biased region" description="Polar residues" evidence="1">
    <location>
        <begin position="1"/>
        <end position="27"/>
    </location>
</feature>